<dbReference type="InterPro" id="IPR011576">
    <property type="entry name" value="Pyridox_Oxase_N"/>
</dbReference>
<dbReference type="RefSeq" id="WP_124565072.1">
    <property type="nucleotide sequence ID" value="NZ_JARRRY010000007.1"/>
</dbReference>
<dbReference type="PANTHER" id="PTHR34818">
    <property type="entry name" value="PROTEIN BLI-3"/>
    <property type="match status" value="1"/>
</dbReference>
<evidence type="ECO:0000313" key="3">
    <source>
        <dbReference type="Proteomes" id="UP001218246"/>
    </source>
</evidence>
<evidence type="ECO:0000259" key="1">
    <source>
        <dbReference type="Pfam" id="PF01243"/>
    </source>
</evidence>
<dbReference type="InterPro" id="IPR012349">
    <property type="entry name" value="Split_barrel_FMN-bd"/>
</dbReference>
<dbReference type="Gene3D" id="2.30.110.10">
    <property type="entry name" value="Electron Transport, Fmn-binding Protein, Chain A"/>
    <property type="match status" value="1"/>
</dbReference>
<protein>
    <submittedName>
        <fullName evidence="2">Pyridoxamine 5'-phosphate oxidase family protein</fullName>
    </submittedName>
</protein>
<keyword evidence="3" id="KW-1185">Reference proteome</keyword>
<sequence>MDVKSKVTKIMSGQPTGILATIRNQKPHSCYMMFFHEDVTLYAATDRQSKKLSDIEANNAVHVLLGRNGTSWEEEFIEVEGTASVENNAELKKQFWNENLGRWLNGPDDPNYVLLKITPKHIYYVEKAGVVQPEVLTF</sequence>
<comment type="caution">
    <text evidence="2">The sequence shown here is derived from an EMBL/GenBank/DDBJ whole genome shotgun (WGS) entry which is preliminary data.</text>
</comment>
<dbReference type="Proteomes" id="UP001218246">
    <property type="component" value="Unassembled WGS sequence"/>
</dbReference>
<evidence type="ECO:0000313" key="2">
    <source>
        <dbReference type="EMBL" id="MDG5754329.1"/>
    </source>
</evidence>
<proteinExistence type="predicted"/>
<accession>A0ABT6H538</accession>
<feature type="domain" description="Pyridoxamine 5'-phosphate oxidase N-terminal" evidence="1">
    <location>
        <begin position="6"/>
        <end position="125"/>
    </location>
</feature>
<gene>
    <name evidence="2" type="ORF">P6P90_10135</name>
</gene>
<dbReference type="Pfam" id="PF01243">
    <property type="entry name" value="PNPOx_N"/>
    <property type="match status" value="1"/>
</dbReference>
<dbReference type="PANTHER" id="PTHR34818:SF1">
    <property type="entry name" value="PROTEIN BLI-3"/>
    <property type="match status" value="1"/>
</dbReference>
<reference evidence="2 3" key="1">
    <citation type="submission" date="2023-04" db="EMBL/GenBank/DDBJ databases">
        <title>Ectobacillus antri isolated from activated sludge.</title>
        <authorList>
            <person name="Yan P."/>
            <person name="Liu X."/>
        </authorList>
    </citation>
    <scope>NUCLEOTIDE SEQUENCE [LARGE SCALE GENOMIC DNA]</scope>
    <source>
        <strain evidence="2 3">C18H</strain>
    </source>
</reference>
<dbReference type="SUPFAM" id="SSF50475">
    <property type="entry name" value="FMN-binding split barrel"/>
    <property type="match status" value="1"/>
</dbReference>
<dbReference type="EMBL" id="JARULN010000008">
    <property type="protein sequence ID" value="MDG5754329.1"/>
    <property type="molecule type" value="Genomic_DNA"/>
</dbReference>
<organism evidence="2 3">
    <name type="scientific">Ectobacillus antri</name>
    <dbReference type="NCBI Taxonomy" id="2486280"/>
    <lineage>
        <taxon>Bacteria</taxon>
        <taxon>Bacillati</taxon>
        <taxon>Bacillota</taxon>
        <taxon>Bacilli</taxon>
        <taxon>Bacillales</taxon>
        <taxon>Bacillaceae</taxon>
        <taxon>Ectobacillus</taxon>
    </lineage>
</organism>
<name>A0ABT6H538_9BACI</name>
<dbReference type="InterPro" id="IPR052917">
    <property type="entry name" value="Stress-Dev_Protein"/>
</dbReference>